<dbReference type="Pfam" id="PF13797">
    <property type="entry name" value="Post_transc_reg"/>
    <property type="match status" value="1"/>
</dbReference>
<dbReference type="RefSeq" id="WP_042359436.1">
    <property type="nucleotide sequence ID" value="NZ_JAFBEC010000008.1"/>
</dbReference>
<organism evidence="1 2">
    <name type="scientific">Geomicrobium sediminis</name>
    <dbReference type="NCBI Taxonomy" id="1347788"/>
    <lineage>
        <taxon>Bacteria</taxon>
        <taxon>Bacillati</taxon>
        <taxon>Bacillota</taxon>
        <taxon>Bacilli</taxon>
        <taxon>Bacillales</taxon>
        <taxon>Geomicrobium</taxon>
    </lineage>
</organism>
<dbReference type="Proteomes" id="UP000741863">
    <property type="component" value="Unassembled WGS sequence"/>
</dbReference>
<proteinExistence type="predicted"/>
<accession>A0ABS2PET8</accession>
<sequence>MNPQQFDVWKDDLEPVLILKVDEFQLLGYEEATKELVWQAGIQKLRKQPEFVPFYQFVNSFMRLSVTDYMNHVTISAYRGEMDGMDSGRNDLESLLDDVLRH</sequence>
<evidence type="ECO:0000313" key="1">
    <source>
        <dbReference type="EMBL" id="MBM7633923.1"/>
    </source>
</evidence>
<protein>
    <recommendedName>
        <fullName evidence="3">Competence protein ComN</fullName>
    </recommendedName>
</protein>
<name>A0ABS2PET8_9BACL</name>
<dbReference type="InterPro" id="IPR025716">
    <property type="entry name" value="Post-transcriptional_regulator"/>
</dbReference>
<keyword evidence="2" id="KW-1185">Reference proteome</keyword>
<dbReference type="EMBL" id="JAFBEC010000008">
    <property type="protein sequence ID" value="MBM7633923.1"/>
    <property type="molecule type" value="Genomic_DNA"/>
</dbReference>
<evidence type="ECO:0000313" key="2">
    <source>
        <dbReference type="Proteomes" id="UP000741863"/>
    </source>
</evidence>
<evidence type="ECO:0008006" key="3">
    <source>
        <dbReference type="Google" id="ProtNLM"/>
    </source>
</evidence>
<reference evidence="1 2" key="1">
    <citation type="submission" date="2021-01" db="EMBL/GenBank/DDBJ databases">
        <title>Genomic Encyclopedia of Type Strains, Phase IV (KMG-IV): sequencing the most valuable type-strain genomes for metagenomic binning, comparative biology and taxonomic classification.</title>
        <authorList>
            <person name="Goeker M."/>
        </authorList>
    </citation>
    <scope>NUCLEOTIDE SEQUENCE [LARGE SCALE GENOMIC DNA]</scope>
    <source>
        <strain evidence="1 2">DSM 25540</strain>
    </source>
</reference>
<gene>
    <name evidence="1" type="ORF">JOD17_003019</name>
</gene>
<comment type="caution">
    <text evidence="1">The sequence shown here is derived from an EMBL/GenBank/DDBJ whole genome shotgun (WGS) entry which is preliminary data.</text>
</comment>